<reference evidence="1" key="1">
    <citation type="submission" date="2022-10" db="EMBL/GenBank/DDBJ databases">
        <title>Complete Genome of Trichothecium roseum strain YXFP-22015, a Plant Pathogen Isolated from Citrus.</title>
        <authorList>
            <person name="Wang Y."/>
            <person name="Zhu L."/>
        </authorList>
    </citation>
    <scope>NUCLEOTIDE SEQUENCE</scope>
    <source>
        <strain evidence="1">YXFP-22015</strain>
    </source>
</reference>
<sequence length="512" mass="55408">MPSCSRCARLAAPCCYDYVFTAPTTALVDHSESNGHPLSMKTSFSAPGPVINILDPDCDISAGIIMNLLTSQSVDWRESVAVYFRTTNLWFSVVHHGRFSSRIEPEGGGGGSGSGSGSGAGGDPQDADLALLVVCMHLITQHADSGRPVLVNGTGMLAAPMYLAARRILGVMRANASATAGVELAQCAALLGLYEFGHGDAIRAYVTIGDAYTTAKSLGVRPGKYAEGGEGVEVSLVEEERRDLYWALLIVDRLIRVERRLMWKPFHVPTPVEDDLLPSTNIIWDPAAGSPVTTTQHHPAGVHPSVTLGAFQRNCQCAILFTRALHAWEGGGQGHNHPFPRSNSFAELDEATRAIIEAMLSQTSSWSEYYECFAICTCLLLLLYCSFLRTVPADQVHPQSADVDVAKAIAGINFTVRIIADTTADLNDQLARRPGMLTPCSSPVTPYGAYHSLSALSNFETVIVDADARFHDVYSSLHFFAKRWGVAGQLVERIESFIAEKDENADHTFMFP</sequence>
<comment type="caution">
    <text evidence="1">The sequence shown here is derived from an EMBL/GenBank/DDBJ whole genome shotgun (WGS) entry which is preliminary data.</text>
</comment>
<keyword evidence="2" id="KW-1185">Reference proteome</keyword>
<name>A0ACC0V4I6_9HYPO</name>
<protein>
    <submittedName>
        <fullName evidence="1">Uncharacterized protein</fullName>
    </submittedName>
</protein>
<dbReference type="EMBL" id="CM047943">
    <property type="protein sequence ID" value="KAI9900366.1"/>
    <property type="molecule type" value="Genomic_DNA"/>
</dbReference>
<evidence type="ECO:0000313" key="1">
    <source>
        <dbReference type="EMBL" id="KAI9900366.1"/>
    </source>
</evidence>
<organism evidence="1 2">
    <name type="scientific">Trichothecium roseum</name>
    <dbReference type="NCBI Taxonomy" id="47278"/>
    <lineage>
        <taxon>Eukaryota</taxon>
        <taxon>Fungi</taxon>
        <taxon>Dikarya</taxon>
        <taxon>Ascomycota</taxon>
        <taxon>Pezizomycotina</taxon>
        <taxon>Sordariomycetes</taxon>
        <taxon>Hypocreomycetidae</taxon>
        <taxon>Hypocreales</taxon>
        <taxon>Hypocreales incertae sedis</taxon>
        <taxon>Trichothecium</taxon>
    </lineage>
</organism>
<proteinExistence type="predicted"/>
<dbReference type="Proteomes" id="UP001163324">
    <property type="component" value="Chromosome 4"/>
</dbReference>
<accession>A0ACC0V4I6</accession>
<gene>
    <name evidence="1" type="ORF">N3K66_004628</name>
</gene>
<evidence type="ECO:0000313" key="2">
    <source>
        <dbReference type="Proteomes" id="UP001163324"/>
    </source>
</evidence>